<dbReference type="PIRSF" id="PIRSF003092">
    <property type="entry name" value="MinD"/>
    <property type="match status" value="1"/>
</dbReference>
<dbReference type="Gene3D" id="3.40.50.300">
    <property type="entry name" value="P-loop containing nucleotide triphosphate hydrolases"/>
    <property type="match status" value="1"/>
</dbReference>
<dbReference type="AlphaFoldDB" id="A0A069RLX2"/>
<reference evidence="3 4" key="1">
    <citation type="submission" date="2014-03" db="EMBL/GenBank/DDBJ databases">
        <title>Genome sequence of Clostridium litorale W6, DSM 5388.</title>
        <authorList>
            <person name="Poehlein A."/>
            <person name="Jagirdar A."/>
            <person name="Khonsari B."/>
            <person name="Chibani C.M."/>
            <person name="Gutierrez Gutierrez D.A."/>
            <person name="Davydova E."/>
            <person name="Alghaithi H.S."/>
            <person name="Nair K.P."/>
            <person name="Dhamotharan K."/>
            <person name="Chandran L."/>
            <person name="G W."/>
            <person name="Daniel R."/>
        </authorList>
    </citation>
    <scope>NUCLEOTIDE SEQUENCE [LARGE SCALE GENOMIC DNA]</scope>
    <source>
        <strain evidence="3 4">W6</strain>
    </source>
</reference>
<dbReference type="eggNOG" id="COG0455">
    <property type="taxonomic scope" value="Bacteria"/>
</dbReference>
<dbReference type="Pfam" id="PF10609">
    <property type="entry name" value="ParA"/>
    <property type="match status" value="1"/>
</dbReference>
<dbReference type="PANTHER" id="PTHR43384:SF4">
    <property type="entry name" value="CELLULOSE BIOSYNTHESIS PROTEIN BCSQ-RELATED"/>
    <property type="match status" value="1"/>
</dbReference>
<dbReference type="Proteomes" id="UP000027946">
    <property type="component" value="Unassembled WGS sequence"/>
</dbReference>
<organism evidence="3 4">
    <name type="scientific">Peptoclostridium litorale DSM 5388</name>
    <dbReference type="NCBI Taxonomy" id="1121324"/>
    <lineage>
        <taxon>Bacteria</taxon>
        <taxon>Bacillati</taxon>
        <taxon>Bacillota</taxon>
        <taxon>Clostridia</taxon>
        <taxon>Peptostreptococcales</taxon>
        <taxon>Peptoclostridiaceae</taxon>
        <taxon>Peptoclostridium</taxon>
    </lineage>
</organism>
<dbReference type="InterPro" id="IPR027417">
    <property type="entry name" value="P-loop_NTPase"/>
</dbReference>
<keyword evidence="2" id="KW-0067">ATP-binding</keyword>
<dbReference type="InterPro" id="IPR025501">
    <property type="entry name" value="MinD_FleN"/>
</dbReference>
<dbReference type="InterPro" id="IPR033756">
    <property type="entry name" value="YlxH/NBP35"/>
</dbReference>
<dbReference type="OrthoDB" id="9816297at2"/>
<dbReference type="GO" id="GO:0051782">
    <property type="term" value="P:negative regulation of cell division"/>
    <property type="evidence" value="ECO:0007669"/>
    <property type="project" value="TreeGrafter"/>
</dbReference>
<dbReference type="GO" id="GO:0009898">
    <property type="term" value="C:cytoplasmic side of plasma membrane"/>
    <property type="evidence" value="ECO:0007669"/>
    <property type="project" value="TreeGrafter"/>
</dbReference>
<dbReference type="EMBL" id="JJMM01000011">
    <property type="protein sequence ID" value="KDR95182.1"/>
    <property type="molecule type" value="Genomic_DNA"/>
</dbReference>
<accession>A0A069RLX2</accession>
<dbReference type="InterPro" id="IPR050625">
    <property type="entry name" value="ParA/MinD_ATPase"/>
</dbReference>
<keyword evidence="4" id="KW-1185">Reference proteome</keyword>
<proteinExistence type="predicted"/>
<comment type="caution">
    <text evidence="3">The sequence shown here is derived from an EMBL/GenBank/DDBJ whole genome shotgun (WGS) entry which is preliminary data.</text>
</comment>
<keyword evidence="1" id="KW-0547">Nucleotide-binding</keyword>
<dbReference type="GO" id="GO:0016887">
    <property type="term" value="F:ATP hydrolysis activity"/>
    <property type="evidence" value="ECO:0007669"/>
    <property type="project" value="TreeGrafter"/>
</dbReference>
<protein>
    <submittedName>
        <fullName evidence="3">Flagellum site-determining protein</fullName>
    </submittedName>
</protein>
<dbReference type="STRING" id="1121324.CLIT_11c02110"/>
<dbReference type="GO" id="GO:0005524">
    <property type="term" value="F:ATP binding"/>
    <property type="evidence" value="ECO:0007669"/>
    <property type="project" value="UniProtKB-KW"/>
</dbReference>
<evidence type="ECO:0000256" key="1">
    <source>
        <dbReference type="ARBA" id="ARBA00022741"/>
    </source>
</evidence>
<dbReference type="CDD" id="cd02038">
    <property type="entry name" value="FlhG-like"/>
    <property type="match status" value="1"/>
</dbReference>
<evidence type="ECO:0000256" key="2">
    <source>
        <dbReference type="ARBA" id="ARBA00022840"/>
    </source>
</evidence>
<gene>
    <name evidence="3" type="ORF">CLIT_11c02110</name>
</gene>
<name>A0A069RLX2_PEPLI</name>
<sequence length="304" mass="32902">MDQASKLRSAIIKKGEYSNVQGENSGLLRSKSSIKKSSRVICVSSGKGGVGKSNFTLNTALALRKKGFKTLIIDADLGLANIEVLLGIKPRYTFMDIVEDTQVGLSDIMVEGPLGINIISGGAGISESANLPIYKINRILSVISVLEKDYDYILIDTGAGLSNSVISFAIAAGEVIVVTLPEPTAIADAYALIKVLSKESSKDLSVVVNNVDNSKEAAITFKKLEAVSKKFLDLDIKYLGYISSDKNIRKAVKQQEPFYIKYSACTASKNIEDISLRIAGIQKQTEKEGFAKKLSSFFSRTGRR</sequence>
<dbReference type="RefSeq" id="WP_038265228.1">
    <property type="nucleotide sequence ID" value="NZ_FSRH01000002.1"/>
</dbReference>
<dbReference type="PANTHER" id="PTHR43384">
    <property type="entry name" value="SEPTUM SITE-DETERMINING PROTEIN MIND HOMOLOG, CHLOROPLASTIC-RELATED"/>
    <property type="match status" value="1"/>
</dbReference>
<dbReference type="SUPFAM" id="SSF52540">
    <property type="entry name" value="P-loop containing nucleoside triphosphate hydrolases"/>
    <property type="match status" value="1"/>
</dbReference>
<evidence type="ECO:0000313" key="4">
    <source>
        <dbReference type="Proteomes" id="UP000027946"/>
    </source>
</evidence>
<evidence type="ECO:0000313" key="3">
    <source>
        <dbReference type="EMBL" id="KDR95182.1"/>
    </source>
</evidence>
<dbReference type="GO" id="GO:0005829">
    <property type="term" value="C:cytosol"/>
    <property type="evidence" value="ECO:0007669"/>
    <property type="project" value="TreeGrafter"/>
</dbReference>
<dbReference type="InterPro" id="IPR033875">
    <property type="entry name" value="FlhG"/>
</dbReference>